<dbReference type="AlphaFoldDB" id="A0A543JQQ6"/>
<comment type="caution">
    <text evidence="2">The sequence shown here is derived from an EMBL/GenBank/DDBJ whole genome shotgun (WGS) entry which is preliminary data.</text>
</comment>
<evidence type="ECO:0000313" key="2">
    <source>
        <dbReference type="EMBL" id="TQM85176.1"/>
    </source>
</evidence>
<dbReference type="EMBL" id="VFPP01000001">
    <property type="protein sequence ID" value="TQM85176.1"/>
    <property type="molecule type" value="Genomic_DNA"/>
</dbReference>
<keyword evidence="3" id="KW-1185">Reference proteome</keyword>
<dbReference type="RefSeq" id="WP_211363681.1">
    <property type="nucleotide sequence ID" value="NZ_VFPP01000001.1"/>
</dbReference>
<reference evidence="2 3" key="1">
    <citation type="submission" date="2019-06" db="EMBL/GenBank/DDBJ databases">
        <title>Sequencing the genomes of 1000 actinobacteria strains.</title>
        <authorList>
            <person name="Klenk H.-P."/>
        </authorList>
    </citation>
    <scope>NUCLEOTIDE SEQUENCE [LARGE SCALE GENOMIC DNA]</scope>
    <source>
        <strain evidence="2 3">DSM 45456</strain>
    </source>
</reference>
<gene>
    <name evidence="2" type="ORF">FHX81_7649</name>
</gene>
<dbReference type="Proteomes" id="UP000316628">
    <property type="component" value="Unassembled WGS sequence"/>
</dbReference>
<organism evidence="2 3">
    <name type="scientific">Saccharothrix saharensis</name>
    <dbReference type="NCBI Taxonomy" id="571190"/>
    <lineage>
        <taxon>Bacteria</taxon>
        <taxon>Bacillati</taxon>
        <taxon>Actinomycetota</taxon>
        <taxon>Actinomycetes</taxon>
        <taxon>Pseudonocardiales</taxon>
        <taxon>Pseudonocardiaceae</taxon>
        <taxon>Saccharothrix</taxon>
    </lineage>
</organism>
<sequence>MSAGTRRPDRVHPLASATARTHGLCPAHARPHHHEDRLHRSVPVPAASDTAHRDLADRVDRRVRTLLAELLDGAPA</sequence>
<accession>A0A543JQQ6</accession>
<name>A0A543JQQ6_9PSEU</name>
<protein>
    <submittedName>
        <fullName evidence="2">Uncharacterized protein</fullName>
    </submittedName>
</protein>
<evidence type="ECO:0000313" key="3">
    <source>
        <dbReference type="Proteomes" id="UP000316628"/>
    </source>
</evidence>
<proteinExistence type="predicted"/>
<evidence type="ECO:0000256" key="1">
    <source>
        <dbReference type="SAM" id="MobiDB-lite"/>
    </source>
</evidence>
<feature type="compositionally biased region" description="Basic and acidic residues" evidence="1">
    <location>
        <begin position="1"/>
        <end position="12"/>
    </location>
</feature>
<feature type="region of interest" description="Disordered" evidence="1">
    <location>
        <begin position="1"/>
        <end position="55"/>
    </location>
</feature>